<organism evidence="2 3">
    <name type="scientific">Stegodyphus mimosarum</name>
    <name type="common">African social velvet spider</name>
    <dbReference type="NCBI Taxonomy" id="407821"/>
    <lineage>
        <taxon>Eukaryota</taxon>
        <taxon>Metazoa</taxon>
        <taxon>Ecdysozoa</taxon>
        <taxon>Arthropoda</taxon>
        <taxon>Chelicerata</taxon>
        <taxon>Arachnida</taxon>
        <taxon>Araneae</taxon>
        <taxon>Araneomorphae</taxon>
        <taxon>Entelegynae</taxon>
        <taxon>Eresoidea</taxon>
        <taxon>Eresidae</taxon>
        <taxon>Stegodyphus</taxon>
    </lineage>
</organism>
<feature type="non-terminal residue" evidence="2">
    <location>
        <position position="129"/>
    </location>
</feature>
<keyword evidence="1" id="KW-0732">Signal</keyword>
<evidence type="ECO:0008006" key="4">
    <source>
        <dbReference type="Google" id="ProtNLM"/>
    </source>
</evidence>
<dbReference type="EMBL" id="KL821630">
    <property type="protein sequence ID" value="KFM83423.1"/>
    <property type="molecule type" value="Genomic_DNA"/>
</dbReference>
<reference evidence="2 3" key="1">
    <citation type="submission" date="2013-11" db="EMBL/GenBank/DDBJ databases">
        <title>Genome sequencing of Stegodyphus mimosarum.</title>
        <authorList>
            <person name="Bechsgaard J."/>
        </authorList>
    </citation>
    <scope>NUCLEOTIDE SEQUENCE [LARGE SCALE GENOMIC DNA]</scope>
</reference>
<protein>
    <recommendedName>
        <fullName evidence="4">EGF-like domain-containing protein</fullName>
    </recommendedName>
</protein>
<feature type="chain" id="PRO_5001831146" description="EGF-like domain-containing protein" evidence="1">
    <location>
        <begin position="19"/>
        <end position="129"/>
    </location>
</feature>
<proteinExistence type="predicted"/>
<feature type="signal peptide" evidence="1">
    <location>
        <begin position="1"/>
        <end position="18"/>
    </location>
</feature>
<evidence type="ECO:0000313" key="3">
    <source>
        <dbReference type="Proteomes" id="UP000054359"/>
    </source>
</evidence>
<sequence length="129" mass="14695">MQTLKVLCVALVLATTSGSNKLTDLSDNTMELLRQLSSEQLQELIDEEQVTMMLQNTTQDSCDCGPKGKGCKYVEGRRECICNSGYANYESVCQRCVCEIPNQICSFRWLSRYCECPEGYEQRYQKCES</sequence>
<dbReference type="Proteomes" id="UP000054359">
    <property type="component" value="Unassembled WGS sequence"/>
</dbReference>
<keyword evidence="3" id="KW-1185">Reference proteome</keyword>
<dbReference type="AlphaFoldDB" id="A0A087V1D4"/>
<evidence type="ECO:0000256" key="1">
    <source>
        <dbReference type="SAM" id="SignalP"/>
    </source>
</evidence>
<name>A0A087V1D4_STEMI</name>
<evidence type="ECO:0000313" key="2">
    <source>
        <dbReference type="EMBL" id="KFM83423.1"/>
    </source>
</evidence>
<dbReference type="OrthoDB" id="10347397at2759"/>
<accession>A0A087V1D4</accession>
<gene>
    <name evidence="2" type="ORF">X975_01123</name>
</gene>